<dbReference type="AlphaFoldDB" id="A0A3S9N0H1"/>
<accession>A0A3S9N0H1</accession>
<dbReference type="KEGG" id="noj:EJ995_12050"/>
<dbReference type="SUPFAM" id="SSF55729">
    <property type="entry name" value="Acyl-CoA N-acyltransferases (Nat)"/>
    <property type="match status" value="1"/>
</dbReference>
<keyword evidence="2" id="KW-1185">Reference proteome</keyword>
<evidence type="ECO:0000313" key="2">
    <source>
        <dbReference type="Proteomes" id="UP000279600"/>
    </source>
</evidence>
<organism evidence="1 2">
    <name type="scientific">Nonlabens ponticola</name>
    <dbReference type="NCBI Taxonomy" id="2496866"/>
    <lineage>
        <taxon>Bacteria</taxon>
        <taxon>Pseudomonadati</taxon>
        <taxon>Bacteroidota</taxon>
        <taxon>Flavobacteriia</taxon>
        <taxon>Flavobacteriales</taxon>
        <taxon>Flavobacteriaceae</taxon>
        <taxon>Nonlabens</taxon>
    </lineage>
</organism>
<sequence>MIERKVYEKGTVVDQPWADLYEVVYGELEFKPDEPAHVTQWLFNHYASSNDIIVYKATGSLSLVGIFPHGSDTAYFGYWETINDLDLNQQAFKLLEEDALRQDYTSVVGPLHFNTYHRYRLRLGSVPSWKMFDKEPVNPTYYPEIMEQLGYRIKNTFQSHCLSHEVIEQMYEVAKSLSKQQVPEEIIISQLDKSLWLKYADQIFELTSQIFSGNANYSGVTRAEFDLQYNAAFAAGLCPHSSSLLIDTVNDRLAALSLCLPNYHGLETSTPVYEDDYASLQQPTLLAKTVGVHPDYRGQNLMNAMGMYGSAGFINRYDQVIFCLMKEDNASQNFTKYLKKETALYGLFEKSIG</sequence>
<evidence type="ECO:0008006" key="3">
    <source>
        <dbReference type="Google" id="ProtNLM"/>
    </source>
</evidence>
<name>A0A3S9N0H1_9FLAO</name>
<dbReference type="RefSeq" id="WP_126448635.1">
    <property type="nucleotide sequence ID" value="NZ_CP034549.1"/>
</dbReference>
<dbReference type="OrthoDB" id="9806005at2"/>
<proteinExistence type="predicted"/>
<protein>
    <recommendedName>
        <fullName evidence="3">GNAT family N-acetyltransferase</fullName>
    </recommendedName>
</protein>
<gene>
    <name evidence="1" type="ORF">EJ995_12050</name>
</gene>
<reference evidence="1 2" key="1">
    <citation type="submission" date="2018-12" db="EMBL/GenBank/DDBJ databases">
        <title>Complete genome of Nonlabens sp. MJ115.</title>
        <authorList>
            <person name="Choi H.S."/>
            <person name="Jung J."/>
        </authorList>
    </citation>
    <scope>NUCLEOTIDE SEQUENCE [LARGE SCALE GENOMIC DNA]</scope>
    <source>
        <strain evidence="1 2">MJ115</strain>
    </source>
</reference>
<evidence type="ECO:0000313" key="1">
    <source>
        <dbReference type="EMBL" id="AZQ44920.1"/>
    </source>
</evidence>
<dbReference type="InterPro" id="IPR016181">
    <property type="entry name" value="Acyl_CoA_acyltransferase"/>
</dbReference>
<dbReference type="Proteomes" id="UP000279600">
    <property type="component" value="Chromosome"/>
</dbReference>
<dbReference type="EMBL" id="CP034549">
    <property type="protein sequence ID" value="AZQ44920.1"/>
    <property type="molecule type" value="Genomic_DNA"/>
</dbReference>